<gene>
    <name evidence="1" type="ORF">FH603_2442</name>
</gene>
<comment type="caution">
    <text evidence="1">The sequence shown here is derived from an EMBL/GenBank/DDBJ whole genome shotgun (WGS) entry which is preliminary data.</text>
</comment>
<name>A0ABR6W5S0_9BACT</name>
<protein>
    <submittedName>
        <fullName evidence="1">Uncharacterized protein</fullName>
    </submittedName>
</protein>
<dbReference type="EMBL" id="VFIA01000012">
    <property type="protein sequence ID" value="MBC3791933.1"/>
    <property type="molecule type" value="Genomic_DNA"/>
</dbReference>
<evidence type="ECO:0000313" key="2">
    <source>
        <dbReference type="Proteomes" id="UP000700732"/>
    </source>
</evidence>
<sequence length="66" mass="7511">MPGRSSEQPGIFYYFFTGYNSISASRFVKAISPSSLSSISTTKLTIEFRLKLVRKSSNQDVLYFLF</sequence>
<dbReference type="Proteomes" id="UP000700732">
    <property type="component" value="Unassembled WGS sequence"/>
</dbReference>
<proteinExistence type="predicted"/>
<evidence type="ECO:0000313" key="1">
    <source>
        <dbReference type="EMBL" id="MBC3791933.1"/>
    </source>
</evidence>
<accession>A0ABR6W5S0</accession>
<keyword evidence="2" id="KW-1185">Reference proteome</keyword>
<reference evidence="1 2" key="1">
    <citation type="submission" date="2019-06" db="EMBL/GenBank/DDBJ databases">
        <title>Spirosoma utsteinense sp. nov. isolated from Antarctic ice-free soils.</title>
        <authorList>
            <person name="Tahon G."/>
        </authorList>
    </citation>
    <scope>NUCLEOTIDE SEQUENCE [LARGE SCALE GENOMIC DNA]</scope>
    <source>
        <strain evidence="1 2">LMG 31447</strain>
    </source>
</reference>
<organism evidence="1 2">
    <name type="scientific">Spirosoma utsteinense</name>
    <dbReference type="NCBI Taxonomy" id="2585773"/>
    <lineage>
        <taxon>Bacteria</taxon>
        <taxon>Pseudomonadati</taxon>
        <taxon>Bacteroidota</taxon>
        <taxon>Cytophagia</taxon>
        <taxon>Cytophagales</taxon>
        <taxon>Cytophagaceae</taxon>
        <taxon>Spirosoma</taxon>
    </lineage>
</organism>